<comment type="caution">
    <text evidence="1">The sequence shown here is derived from an EMBL/GenBank/DDBJ whole genome shotgun (WGS) entry which is preliminary data.</text>
</comment>
<gene>
    <name evidence="1" type="ORF">QX233_23210</name>
</gene>
<name>A0AAJ1VM88_9FLAO</name>
<sequence>PKRYGYAYDKINRLTAGFYQNPQNPNSKENTESLAYDLNGNITSLYRTSVLEYGNTTPTMIDNLQYIYASG</sequence>
<dbReference type="Proteomes" id="UP001225933">
    <property type="component" value="Unassembled WGS sequence"/>
</dbReference>
<feature type="non-terminal residue" evidence="1">
    <location>
        <position position="1"/>
    </location>
</feature>
<protein>
    <recommendedName>
        <fullName evidence="3">YD repeat-containing protein</fullName>
    </recommendedName>
</protein>
<dbReference type="EMBL" id="JAUHGV010000366">
    <property type="protein sequence ID" value="MDN4015363.1"/>
    <property type="molecule type" value="Genomic_DNA"/>
</dbReference>
<organism evidence="1 2">
    <name type="scientific">Chryseobacterium gambrini</name>
    <dbReference type="NCBI Taxonomy" id="373672"/>
    <lineage>
        <taxon>Bacteria</taxon>
        <taxon>Pseudomonadati</taxon>
        <taxon>Bacteroidota</taxon>
        <taxon>Flavobacteriia</taxon>
        <taxon>Flavobacteriales</taxon>
        <taxon>Weeksellaceae</taxon>
        <taxon>Chryseobacterium group</taxon>
        <taxon>Chryseobacterium</taxon>
    </lineage>
</organism>
<accession>A0AAJ1VM88</accession>
<reference evidence="1" key="1">
    <citation type="submission" date="2023-06" db="EMBL/GenBank/DDBJ databases">
        <title>Two Chryseobacterium gambrini strains from China.</title>
        <authorList>
            <person name="Zeng J."/>
            <person name="Wu Y."/>
        </authorList>
    </citation>
    <scope>NUCLEOTIDE SEQUENCE</scope>
    <source>
        <strain evidence="1">SQ219</strain>
    </source>
</reference>
<proteinExistence type="predicted"/>
<feature type="non-terminal residue" evidence="1">
    <location>
        <position position="71"/>
    </location>
</feature>
<evidence type="ECO:0008006" key="3">
    <source>
        <dbReference type="Google" id="ProtNLM"/>
    </source>
</evidence>
<evidence type="ECO:0000313" key="1">
    <source>
        <dbReference type="EMBL" id="MDN4015363.1"/>
    </source>
</evidence>
<dbReference type="RefSeq" id="WP_290343881.1">
    <property type="nucleotide sequence ID" value="NZ_JAUHGV010000366.1"/>
</dbReference>
<evidence type="ECO:0000313" key="2">
    <source>
        <dbReference type="Proteomes" id="UP001225933"/>
    </source>
</evidence>
<dbReference type="AlphaFoldDB" id="A0AAJ1VM88"/>